<reference evidence="7 8" key="1">
    <citation type="submission" date="2019-05" db="EMBL/GenBank/DDBJ databases">
        <authorList>
            <person name="Pankratov T."/>
            <person name="Grouzdev D."/>
        </authorList>
    </citation>
    <scope>NUCLEOTIDE SEQUENCE [LARGE SCALE GENOMIC DNA]</scope>
    <source>
        <strain evidence="7 8">KEBCLARHB70R</strain>
    </source>
</reference>
<evidence type="ECO:0000256" key="4">
    <source>
        <dbReference type="ARBA" id="ARBA00022777"/>
    </source>
</evidence>
<dbReference type="EMBL" id="VCDI01000004">
    <property type="protein sequence ID" value="TLU72147.1"/>
    <property type="molecule type" value="Genomic_DNA"/>
</dbReference>
<dbReference type="CDD" id="cd06225">
    <property type="entry name" value="HAMP"/>
    <property type="match status" value="1"/>
</dbReference>
<dbReference type="GO" id="GO:0046983">
    <property type="term" value="F:protein dimerization activity"/>
    <property type="evidence" value="ECO:0007669"/>
    <property type="project" value="InterPro"/>
</dbReference>
<dbReference type="InterPro" id="IPR011712">
    <property type="entry name" value="Sig_transdc_His_kin_sub3_dim/P"/>
</dbReference>
<gene>
    <name evidence="7" type="ORF">FE263_13590</name>
</gene>
<dbReference type="GO" id="GO:0000155">
    <property type="term" value="F:phosphorelay sensor kinase activity"/>
    <property type="evidence" value="ECO:0007669"/>
    <property type="project" value="InterPro"/>
</dbReference>
<proteinExistence type="predicted"/>
<dbReference type="SUPFAM" id="SSF55874">
    <property type="entry name" value="ATPase domain of HSP90 chaperone/DNA topoisomerase II/histidine kinase"/>
    <property type="match status" value="1"/>
</dbReference>
<accession>A0A5R9J6N6</accession>
<evidence type="ECO:0000256" key="2">
    <source>
        <dbReference type="ARBA" id="ARBA00022553"/>
    </source>
</evidence>
<sequence length="440" mass="46350">MSLRRRLILAVAAALFASFAVGTWITALQSAHMVRSELSAALRTGAGSVAAALQDIGRPPGREALRRLVGGFDGSRHLRAELVVGGTVVQGSQPAHGKLLPPAWFTVLVAPSLRPVELVVPGGTLRLVPLASNEIAERWSEARRLIGLLLLSSLLSASFCVATTAMSLRRLRPLGDALRRIEQGLPSHTLAELGPPEIAQLTASFNRMQAALARASADNRRLSVQLERLADEERAELARDLHDEVGPLLFALTAWATAAEMQQRDGDHPAAGGSLRCMREAAEGLQAAVRGMLHRLRDSAPAPVELAGSVAGLLDFWRGVRPQTVFTAEIEPELDTLGEPVRAALFRVAQEGLSNAVRHGRPSHVVVAAAVHGPVASLSVEDDGQAAAIQGTGLGLIGLEERLRALGGTLEVRREGGWRLAAVVPAQGLAAAPCQGAAAP</sequence>
<dbReference type="Pfam" id="PF00672">
    <property type="entry name" value="HAMP"/>
    <property type="match status" value="1"/>
</dbReference>
<keyword evidence="3" id="KW-0808">Transferase</keyword>
<dbReference type="RefSeq" id="WP_138326553.1">
    <property type="nucleotide sequence ID" value="NZ_VCDI01000004.1"/>
</dbReference>
<dbReference type="Gene3D" id="3.30.565.10">
    <property type="entry name" value="Histidine kinase-like ATPase, C-terminal domain"/>
    <property type="match status" value="1"/>
</dbReference>
<keyword evidence="2" id="KW-0597">Phosphoprotein</keyword>
<feature type="domain" description="HAMP" evidence="6">
    <location>
        <begin position="165"/>
        <end position="217"/>
    </location>
</feature>
<evidence type="ECO:0000259" key="6">
    <source>
        <dbReference type="PROSITE" id="PS50885"/>
    </source>
</evidence>
<comment type="subcellular location">
    <subcellularLocation>
        <location evidence="1">Membrane</location>
    </subcellularLocation>
</comment>
<dbReference type="Proteomes" id="UP000305654">
    <property type="component" value="Unassembled WGS sequence"/>
</dbReference>
<dbReference type="InterPro" id="IPR003660">
    <property type="entry name" value="HAMP_dom"/>
</dbReference>
<evidence type="ECO:0000313" key="7">
    <source>
        <dbReference type="EMBL" id="TLU72147.1"/>
    </source>
</evidence>
<name>A0A5R9J6N6_9PROT</name>
<evidence type="ECO:0000313" key="8">
    <source>
        <dbReference type="Proteomes" id="UP000305654"/>
    </source>
</evidence>
<keyword evidence="8" id="KW-1185">Reference proteome</keyword>
<dbReference type="AlphaFoldDB" id="A0A5R9J6N6"/>
<dbReference type="GO" id="GO:0016020">
    <property type="term" value="C:membrane"/>
    <property type="evidence" value="ECO:0007669"/>
    <property type="project" value="UniProtKB-SubCell"/>
</dbReference>
<comment type="caution">
    <text evidence="7">The sequence shown here is derived from an EMBL/GenBank/DDBJ whole genome shotgun (WGS) entry which is preliminary data.</text>
</comment>
<dbReference type="Pfam" id="PF07730">
    <property type="entry name" value="HisKA_3"/>
    <property type="match status" value="1"/>
</dbReference>
<dbReference type="Gene3D" id="6.10.340.10">
    <property type="match status" value="1"/>
</dbReference>
<dbReference type="InterPro" id="IPR050482">
    <property type="entry name" value="Sensor_HK_TwoCompSys"/>
</dbReference>
<evidence type="ECO:0000256" key="5">
    <source>
        <dbReference type="ARBA" id="ARBA00023012"/>
    </source>
</evidence>
<evidence type="ECO:0000256" key="3">
    <source>
        <dbReference type="ARBA" id="ARBA00022679"/>
    </source>
</evidence>
<keyword evidence="4" id="KW-0418">Kinase</keyword>
<dbReference type="InterPro" id="IPR036890">
    <property type="entry name" value="HATPase_C_sf"/>
</dbReference>
<dbReference type="SMART" id="SM00304">
    <property type="entry name" value="HAMP"/>
    <property type="match status" value="1"/>
</dbReference>
<keyword evidence="5" id="KW-0902">Two-component regulatory system</keyword>
<organism evidence="7 8">
    <name type="scientific">Lichenicoccus roseus</name>
    <dbReference type="NCBI Taxonomy" id="2683649"/>
    <lineage>
        <taxon>Bacteria</taxon>
        <taxon>Pseudomonadati</taxon>
        <taxon>Pseudomonadota</taxon>
        <taxon>Alphaproteobacteria</taxon>
        <taxon>Acetobacterales</taxon>
        <taxon>Acetobacteraceae</taxon>
        <taxon>Lichenicoccus</taxon>
    </lineage>
</organism>
<dbReference type="PROSITE" id="PS50885">
    <property type="entry name" value="HAMP"/>
    <property type="match status" value="1"/>
</dbReference>
<protein>
    <submittedName>
        <fullName evidence="7">HAMP domain-containing protein</fullName>
    </submittedName>
</protein>
<dbReference type="CDD" id="cd16917">
    <property type="entry name" value="HATPase_UhpB-NarQ-NarX-like"/>
    <property type="match status" value="1"/>
</dbReference>
<dbReference type="PANTHER" id="PTHR24421">
    <property type="entry name" value="NITRATE/NITRITE SENSOR PROTEIN NARX-RELATED"/>
    <property type="match status" value="1"/>
</dbReference>
<evidence type="ECO:0000256" key="1">
    <source>
        <dbReference type="ARBA" id="ARBA00004370"/>
    </source>
</evidence>
<dbReference type="PANTHER" id="PTHR24421:SF58">
    <property type="entry name" value="SIGNAL TRANSDUCTION HISTIDINE-PROTEIN KINASE_PHOSPHATASE UHPB"/>
    <property type="match status" value="1"/>
</dbReference>
<dbReference type="OrthoDB" id="9778496at2"/>
<dbReference type="Gene3D" id="1.20.5.1930">
    <property type="match status" value="1"/>
</dbReference>